<comment type="caution">
    <text evidence="3">The sequence shown here is derived from an EMBL/GenBank/DDBJ whole genome shotgun (WGS) entry which is preliminary data.</text>
</comment>
<evidence type="ECO:0000256" key="1">
    <source>
        <dbReference type="SAM" id="MobiDB-lite"/>
    </source>
</evidence>
<feature type="region of interest" description="Disordered" evidence="1">
    <location>
        <begin position="69"/>
        <end position="105"/>
    </location>
</feature>
<evidence type="ECO:0000256" key="2">
    <source>
        <dbReference type="SAM" id="Phobius"/>
    </source>
</evidence>
<feature type="compositionally biased region" description="Low complexity" evidence="1">
    <location>
        <begin position="87"/>
        <end position="103"/>
    </location>
</feature>
<dbReference type="STRING" id="1798475.A2837_00590"/>
<keyword evidence="2" id="KW-1133">Transmembrane helix</keyword>
<dbReference type="Proteomes" id="UP000176322">
    <property type="component" value="Unassembled WGS sequence"/>
</dbReference>
<reference evidence="3 4" key="1">
    <citation type="journal article" date="2016" name="Nat. Commun.">
        <title>Thousands of microbial genomes shed light on interconnected biogeochemical processes in an aquifer system.</title>
        <authorList>
            <person name="Anantharaman K."/>
            <person name="Brown C.T."/>
            <person name="Hug L.A."/>
            <person name="Sharon I."/>
            <person name="Castelle C.J."/>
            <person name="Probst A.J."/>
            <person name="Thomas B.C."/>
            <person name="Singh A."/>
            <person name="Wilkins M.J."/>
            <person name="Karaoz U."/>
            <person name="Brodie E.L."/>
            <person name="Williams K.H."/>
            <person name="Hubbard S.S."/>
            <person name="Banfield J.F."/>
        </authorList>
    </citation>
    <scope>NUCLEOTIDE SEQUENCE [LARGE SCALE GENOMIC DNA]</scope>
</reference>
<keyword evidence="2" id="KW-0812">Transmembrane</keyword>
<sequence length="125" mass="13548">MLEELRKKPKAVRNLYAFWGAVILTGLIALVWTLSLYAKFNKIDTPSFKEANDTTGAFSQFIEKTKQKFLNGDSPASPTEVPPNIVSTSSPQTASSSASSTKAQFRIATTTEEKVQVGTSSTVAE</sequence>
<protein>
    <submittedName>
        <fullName evidence="3">Uncharacterized protein</fullName>
    </submittedName>
</protein>
<evidence type="ECO:0000313" key="3">
    <source>
        <dbReference type="EMBL" id="OGG41630.1"/>
    </source>
</evidence>
<dbReference type="AlphaFoldDB" id="A0A1F6BXJ6"/>
<keyword evidence="2" id="KW-0472">Membrane</keyword>
<proteinExistence type="predicted"/>
<organism evidence="3 4">
    <name type="scientific">Candidatus Kaiserbacteria bacterium RIFCSPHIGHO2_01_FULL_46_22</name>
    <dbReference type="NCBI Taxonomy" id="1798475"/>
    <lineage>
        <taxon>Bacteria</taxon>
        <taxon>Candidatus Kaiseribacteriota</taxon>
    </lineage>
</organism>
<dbReference type="EMBL" id="MFKO01000005">
    <property type="protein sequence ID" value="OGG41630.1"/>
    <property type="molecule type" value="Genomic_DNA"/>
</dbReference>
<feature type="transmembrane region" description="Helical" evidence="2">
    <location>
        <begin position="16"/>
        <end position="38"/>
    </location>
</feature>
<name>A0A1F6BXJ6_9BACT</name>
<accession>A0A1F6BXJ6</accession>
<evidence type="ECO:0000313" key="4">
    <source>
        <dbReference type="Proteomes" id="UP000176322"/>
    </source>
</evidence>
<gene>
    <name evidence="3" type="ORF">A2837_00590</name>
</gene>